<evidence type="ECO:0000256" key="7">
    <source>
        <dbReference type="RuleBase" id="RU368015"/>
    </source>
</evidence>
<dbReference type="SUPFAM" id="SSF103481">
    <property type="entry name" value="Multidrug resistance efflux transporter EmrE"/>
    <property type="match status" value="1"/>
</dbReference>
<evidence type="ECO:0000256" key="1">
    <source>
        <dbReference type="ARBA" id="ARBA00004141"/>
    </source>
</evidence>
<dbReference type="PANTHER" id="PTHR31376:SF63">
    <property type="entry name" value="PURINE PERMEASE-RELATED"/>
    <property type="match status" value="1"/>
</dbReference>
<sequence length="407" mass="45562">MEMVETSQAPVQREQSLISMTTMKNRTSDIEMIDEEGGEEALQHEPNSTMENKMQVHADKKCSTNKRYMPLLVMNYLMLFVGSISSSLLAKYYFRHNGSSKWVSTWIQSAGFPLLIIPTFLPYALTLTKRKPFTDFTQKILMLSIFVGFMLGINNLLISWGVSYLPVSTSSLVLSSQLAFTLILSAIIVKQKVTFLNLNCVILITLSSIILALNHSSETSGMTQKKYLIGFFCTIGAGLLFALYLPVMEKIYKKVYCYEMVIEMQLIMQIASTILATIGMIWDGGFSQMKEEGEKVFDKGPKIYWIYIVSNIVTWQLCFMGTAGMVFLTTSLTGGICATALLSMNVLGGVVVFREAFGGLKAVSTVLCFWAFCSYVYGIYTNHKSEINKRNESSSEIITITNHAVTH</sequence>
<proteinExistence type="inferred from homology"/>
<feature type="transmembrane region" description="Helical" evidence="7">
    <location>
        <begin position="359"/>
        <end position="380"/>
    </location>
</feature>
<keyword evidence="6 7" id="KW-0472">Membrane</keyword>
<evidence type="ECO:0000256" key="2">
    <source>
        <dbReference type="ARBA" id="ARBA00006213"/>
    </source>
</evidence>
<comment type="caution">
    <text evidence="8">The sequence shown here is derived from an EMBL/GenBank/DDBJ whole genome shotgun (WGS) entry which is preliminary data.</text>
</comment>
<feature type="transmembrane region" description="Helical" evidence="7">
    <location>
        <begin position="196"/>
        <end position="215"/>
    </location>
</feature>
<dbReference type="Proteomes" id="UP000447434">
    <property type="component" value="Chromosome 18"/>
</dbReference>
<organism evidence="8 9">
    <name type="scientific">Lupinus albus</name>
    <name type="common">White lupine</name>
    <name type="synonym">Lupinus termis</name>
    <dbReference type="NCBI Taxonomy" id="3870"/>
    <lineage>
        <taxon>Eukaryota</taxon>
        <taxon>Viridiplantae</taxon>
        <taxon>Streptophyta</taxon>
        <taxon>Embryophyta</taxon>
        <taxon>Tracheophyta</taxon>
        <taxon>Spermatophyta</taxon>
        <taxon>Magnoliopsida</taxon>
        <taxon>eudicotyledons</taxon>
        <taxon>Gunneridae</taxon>
        <taxon>Pentapetalae</taxon>
        <taxon>rosids</taxon>
        <taxon>fabids</taxon>
        <taxon>Fabales</taxon>
        <taxon>Fabaceae</taxon>
        <taxon>Papilionoideae</taxon>
        <taxon>50 kb inversion clade</taxon>
        <taxon>genistoids sensu lato</taxon>
        <taxon>core genistoids</taxon>
        <taxon>Genisteae</taxon>
        <taxon>Lupinus</taxon>
    </lineage>
</organism>
<dbReference type="GO" id="GO:0005345">
    <property type="term" value="F:purine nucleobase transmembrane transporter activity"/>
    <property type="evidence" value="ECO:0007669"/>
    <property type="project" value="UniProtKB-UniRule"/>
</dbReference>
<evidence type="ECO:0000256" key="6">
    <source>
        <dbReference type="ARBA" id="ARBA00023136"/>
    </source>
</evidence>
<keyword evidence="3 7" id="KW-0813">Transport</keyword>
<protein>
    <recommendedName>
        <fullName evidence="7">Probable purine permease</fullName>
    </recommendedName>
</protein>
<dbReference type="InterPro" id="IPR037185">
    <property type="entry name" value="EmrE-like"/>
</dbReference>
<dbReference type="GO" id="GO:0015211">
    <property type="term" value="F:purine nucleoside transmembrane transporter activity"/>
    <property type="evidence" value="ECO:0007669"/>
    <property type="project" value="UniProtKB-UniRule"/>
</dbReference>
<keyword evidence="5 7" id="KW-1133">Transmembrane helix</keyword>
<feature type="transmembrane region" description="Helical" evidence="7">
    <location>
        <begin position="172"/>
        <end position="189"/>
    </location>
</feature>
<accession>A0A6A4P6G5</accession>
<comment type="subcellular location">
    <subcellularLocation>
        <location evidence="1 7">Membrane</location>
        <topology evidence="1 7">Multi-pass membrane protein</topology>
    </subcellularLocation>
</comment>
<dbReference type="InterPro" id="IPR030182">
    <property type="entry name" value="PUP_plant"/>
</dbReference>
<comment type="similarity">
    <text evidence="2 7">Belongs to the purine permeases (TC 2.A.7.14) family.</text>
</comment>
<evidence type="ECO:0000256" key="5">
    <source>
        <dbReference type="ARBA" id="ARBA00022989"/>
    </source>
</evidence>
<feature type="transmembrane region" description="Helical" evidence="7">
    <location>
        <begin position="304"/>
        <end position="328"/>
    </location>
</feature>
<dbReference type="AlphaFoldDB" id="A0A6A4P6G5"/>
<feature type="transmembrane region" description="Helical" evidence="7">
    <location>
        <begin position="227"/>
        <end position="245"/>
    </location>
</feature>
<keyword evidence="4 7" id="KW-0812">Transmembrane</keyword>
<feature type="transmembrane region" description="Helical" evidence="7">
    <location>
        <begin position="266"/>
        <end position="284"/>
    </location>
</feature>
<gene>
    <name evidence="8" type="ORF">Lalb_Chr18g0051871</name>
</gene>
<feature type="transmembrane region" description="Helical" evidence="7">
    <location>
        <begin position="106"/>
        <end position="128"/>
    </location>
</feature>
<evidence type="ECO:0000313" key="8">
    <source>
        <dbReference type="EMBL" id="KAE9594257.1"/>
    </source>
</evidence>
<evidence type="ECO:0000313" key="9">
    <source>
        <dbReference type="Proteomes" id="UP000447434"/>
    </source>
</evidence>
<reference evidence="9" key="1">
    <citation type="journal article" date="2020" name="Nat. Commun.">
        <title>Genome sequence of the cluster root forming white lupin.</title>
        <authorList>
            <person name="Hufnagel B."/>
            <person name="Marques A."/>
            <person name="Soriano A."/>
            <person name="Marques L."/>
            <person name="Divol F."/>
            <person name="Doumas P."/>
            <person name="Sallet E."/>
            <person name="Mancinotti D."/>
            <person name="Carrere S."/>
            <person name="Marande W."/>
            <person name="Arribat S."/>
            <person name="Keller J."/>
            <person name="Huneau C."/>
            <person name="Blein T."/>
            <person name="Aime D."/>
            <person name="Laguerre M."/>
            <person name="Taylor J."/>
            <person name="Schubert V."/>
            <person name="Nelson M."/>
            <person name="Geu-Flores F."/>
            <person name="Crespi M."/>
            <person name="Gallardo-Guerrero K."/>
            <person name="Delaux P.-M."/>
            <person name="Salse J."/>
            <person name="Berges H."/>
            <person name="Guyot R."/>
            <person name="Gouzy J."/>
            <person name="Peret B."/>
        </authorList>
    </citation>
    <scope>NUCLEOTIDE SEQUENCE [LARGE SCALE GENOMIC DNA]</scope>
    <source>
        <strain evidence="9">cv. Amiga</strain>
    </source>
</reference>
<name>A0A6A4P6G5_LUPAL</name>
<feature type="transmembrane region" description="Helical" evidence="7">
    <location>
        <begin position="335"/>
        <end position="353"/>
    </location>
</feature>
<feature type="transmembrane region" description="Helical" evidence="7">
    <location>
        <begin position="71"/>
        <end position="94"/>
    </location>
</feature>
<keyword evidence="9" id="KW-1185">Reference proteome</keyword>
<dbReference type="PANTHER" id="PTHR31376">
    <property type="entry name" value="OS09G0467300 PROTEIN-RELATED"/>
    <property type="match status" value="1"/>
</dbReference>
<feature type="transmembrane region" description="Helical" evidence="7">
    <location>
        <begin position="140"/>
        <end position="160"/>
    </location>
</feature>
<dbReference type="Pfam" id="PF16913">
    <property type="entry name" value="PUNUT"/>
    <property type="match status" value="1"/>
</dbReference>
<dbReference type="GO" id="GO:0016020">
    <property type="term" value="C:membrane"/>
    <property type="evidence" value="ECO:0007669"/>
    <property type="project" value="UniProtKB-SubCell"/>
</dbReference>
<evidence type="ECO:0000256" key="3">
    <source>
        <dbReference type="ARBA" id="ARBA00022448"/>
    </source>
</evidence>
<dbReference type="EMBL" id="WOCE01000018">
    <property type="protein sequence ID" value="KAE9594257.1"/>
    <property type="molecule type" value="Genomic_DNA"/>
</dbReference>
<evidence type="ECO:0000256" key="4">
    <source>
        <dbReference type="ARBA" id="ARBA00022692"/>
    </source>
</evidence>
<dbReference type="OrthoDB" id="683622at2759"/>